<accession>A0ABU5MSU5</accession>
<dbReference type="InterPro" id="IPR011006">
    <property type="entry name" value="CheY-like_superfamily"/>
</dbReference>
<dbReference type="PROSITE" id="PS50110">
    <property type="entry name" value="RESPONSE_REGULATORY"/>
    <property type="match status" value="1"/>
</dbReference>
<organism evidence="5 6">
    <name type="scientific">Pontiella agarivorans</name>
    <dbReference type="NCBI Taxonomy" id="3038953"/>
    <lineage>
        <taxon>Bacteria</taxon>
        <taxon>Pseudomonadati</taxon>
        <taxon>Kiritimatiellota</taxon>
        <taxon>Kiritimatiellia</taxon>
        <taxon>Kiritimatiellales</taxon>
        <taxon>Pontiellaceae</taxon>
        <taxon>Pontiella</taxon>
    </lineage>
</organism>
<evidence type="ECO:0000313" key="6">
    <source>
        <dbReference type="Proteomes" id="UP001290861"/>
    </source>
</evidence>
<proteinExistence type="predicted"/>
<dbReference type="RefSeq" id="WP_322607077.1">
    <property type="nucleotide sequence ID" value="NZ_JARVCO010000002.1"/>
</dbReference>
<dbReference type="Gene3D" id="3.40.50.2300">
    <property type="match status" value="1"/>
</dbReference>
<dbReference type="SMART" id="SM00448">
    <property type="entry name" value="REC"/>
    <property type="match status" value="1"/>
</dbReference>
<sequence>MKEIFRILIVDDDASFRSAQKRNVRRMHLRMNVQVEILEAANGSEALEMIKSQSPGCVLLDHNMPGGSGLSCLKNMLDYDPGLAIIMLTGQGSEQLAVDAMKNGAMDYLVKGSISPDELRRAILNAIEKVELRRTIESQREELLDAERQRVMIESLGTACHHIGQPATVINAYLQMMEQQETDGETREMIAACMKASEAMAEILQKLQFVSQYRETPYLPGSEHVGDAIIALD</sequence>
<evidence type="ECO:0000256" key="2">
    <source>
        <dbReference type="PROSITE-ProRule" id="PRU00169"/>
    </source>
</evidence>
<keyword evidence="6" id="KW-1185">Reference proteome</keyword>
<dbReference type="SUPFAM" id="SSF47384">
    <property type="entry name" value="Homodimeric domain of signal transducing histidine kinase"/>
    <property type="match status" value="1"/>
</dbReference>
<dbReference type="InterPro" id="IPR036097">
    <property type="entry name" value="HisK_dim/P_sf"/>
</dbReference>
<protein>
    <submittedName>
        <fullName evidence="5">Response regulator</fullName>
    </submittedName>
</protein>
<keyword evidence="1 2" id="KW-0597">Phosphoprotein</keyword>
<name>A0ABU5MSU5_9BACT</name>
<evidence type="ECO:0000313" key="5">
    <source>
        <dbReference type="EMBL" id="MDZ8117276.1"/>
    </source>
</evidence>
<dbReference type="EMBL" id="JARVCO010000002">
    <property type="protein sequence ID" value="MDZ8117276.1"/>
    <property type="molecule type" value="Genomic_DNA"/>
</dbReference>
<feature type="modified residue" description="4-aspartylphosphate" evidence="2">
    <location>
        <position position="61"/>
    </location>
</feature>
<reference evidence="5 6" key="1">
    <citation type="journal article" date="2024" name="Appl. Environ. Microbiol.">
        <title>Pontiella agarivorans sp. nov., a novel marine anaerobic bacterium capable of degrading macroalgal polysaccharides and fixing nitrogen.</title>
        <authorList>
            <person name="Liu N."/>
            <person name="Kivenson V."/>
            <person name="Peng X."/>
            <person name="Cui Z."/>
            <person name="Lankiewicz T.S."/>
            <person name="Gosselin K.M."/>
            <person name="English C.J."/>
            <person name="Blair E.M."/>
            <person name="O'Malley M.A."/>
            <person name="Valentine D.L."/>
        </authorList>
    </citation>
    <scope>NUCLEOTIDE SEQUENCE [LARGE SCALE GENOMIC DNA]</scope>
    <source>
        <strain evidence="5 6">NLcol2</strain>
    </source>
</reference>
<dbReference type="InterPro" id="IPR050595">
    <property type="entry name" value="Bact_response_regulator"/>
</dbReference>
<evidence type="ECO:0000256" key="1">
    <source>
        <dbReference type="ARBA" id="ARBA00022553"/>
    </source>
</evidence>
<dbReference type="Pfam" id="PF00072">
    <property type="entry name" value="Response_reg"/>
    <property type="match status" value="1"/>
</dbReference>
<comment type="caution">
    <text evidence="5">The sequence shown here is derived from an EMBL/GenBank/DDBJ whole genome shotgun (WGS) entry which is preliminary data.</text>
</comment>
<evidence type="ECO:0000256" key="3">
    <source>
        <dbReference type="SAM" id="Coils"/>
    </source>
</evidence>
<evidence type="ECO:0000259" key="4">
    <source>
        <dbReference type="PROSITE" id="PS50110"/>
    </source>
</evidence>
<gene>
    <name evidence="5" type="ORF">P9H32_01445</name>
</gene>
<dbReference type="InterPro" id="IPR001789">
    <property type="entry name" value="Sig_transdc_resp-reg_receiver"/>
</dbReference>
<feature type="domain" description="Response regulatory" evidence="4">
    <location>
        <begin position="6"/>
        <end position="126"/>
    </location>
</feature>
<dbReference type="PANTHER" id="PTHR44591">
    <property type="entry name" value="STRESS RESPONSE REGULATOR PROTEIN 1"/>
    <property type="match status" value="1"/>
</dbReference>
<dbReference type="Proteomes" id="UP001290861">
    <property type="component" value="Unassembled WGS sequence"/>
</dbReference>
<feature type="coiled-coil region" evidence="3">
    <location>
        <begin position="129"/>
        <end position="156"/>
    </location>
</feature>
<dbReference type="PANTHER" id="PTHR44591:SF3">
    <property type="entry name" value="RESPONSE REGULATORY DOMAIN-CONTAINING PROTEIN"/>
    <property type="match status" value="1"/>
</dbReference>
<keyword evidence="3" id="KW-0175">Coiled coil</keyword>
<dbReference type="SUPFAM" id="SSF52172">
    <property type="entry name" value="CheY-like"/>
    <property type="match status" value="1"/>
</dbReference>